<feature type="region of interest" description="Disordered" evidence="1">
    <location>
        <begin position="322"/>
        <end position="351"/>
    </location>
</feature>
<feature type="compositionally biased region" description="Basic and acidic residues" evidence="1">
    <location>
        <begin position="332"/>
        <end position="351"/>
    </location>
</feature>
<feature type="compositionally biased region" description="Polar residues" evidence="1">
    <location>
        <begin position="464"/>
        <end position="477"/>
    </location>
</feature>
<feature type="compositionally biased region" description="Basic and acidic residues" evidence="1">
    <location>
        <begin position="484"/>
        <end position="501"/>
    </location>
</feature>
<name>A0AAU9EZS0_DROMD</name>
<gene>
    <name evidence="2" type="ORF">DMAD_08668</name>
</gene>
<feature type="compositionally biased region" description="Polar residues" evidence="1">
    <location>
        <begin position="401"/>
        <end position="423"/>
    </location>
</feature>
<sequence length="537" mass="60781">MKSHQINLSRLAIRTVNASKASGGIVATMQGMYRRSMSTAAAPQKRIRPSMLMPGPAHAEMRTPHLSAAQRQNHVQPMSYSEGRSVRMALEISKSISDELMPINEAVRSRICVGRRESQKRELLQGWKHPARTTATAQQSPNMDRTEDVADEMLARKVKPLRRQIRVAKPMEHLQSPTNRSVSKPSSSRNSSSTDLKNRKALAMQRYVYTSTRRNSRALQHDQRMRLSDSQPRVSISLEDFELMDVPMARGAPKRPSVRQATQAQVPSLPVPAPAPAEKREEPKLVTYQRYDQPKTERDFLRKHFFGGMDPAFLHLKSKAAVSAKKQPHVKAARDGDDSELKEPEDSFDWTKKRYVQAEADREAADRNVLKGTLRTSRNSVPKRLDDIHYPSMLFGRRDQSQQVDSASTGHPSNDNSKRSVSTGKPKPLTFGQGKMRRKQVQNENRQVYASSSVVRPKVPEVSHMSSGIFSQDSSTVKSSPKFPKKELKPFPKKADDDQHKDAEWDIAMPEKYVKESAFQRIGGPVIKLRHSRVNKW</sequence>
<organism evidence="2 3">
    <name type="scientific">Drosophila madeirensis</name>
    <name type="common">Fruit fly</name>
    <dbReference type="NCBI Taxonomy" id="30013"/>
    <lineage>
        <taxon>Eukaryota</taxon>
        <taxon>Metazoa</taxon>
        <taxon>Ecdysozoa</taxon>
        <taxon>Arthropoda</taxon>
        <taxon>Hexapoda</taxon>
        <taxon>Insecta</taxon>
        <taxon>Pterygota</taxon>
        <taxon>Neoptera</taxon>
        <taxon>Endopterygota</taxon>
        <taxon>Diptera</taxon>
        <taxon>Brachycera</taxon>
        <taxon>Muscomorpha</taxon>
        <taxon>Ephydroidea</taxon>
        <taxon>Drosophilidae</taxon>
        <taxon>Drosophila</taxon>
        <taxon>Sophophora</taxon>
    </lineage>
</organism>
<evidence type="ECO:0000313" key="2">
    <source>
        <dbReference type="EMBL" id="BFF90074.1"/>
    </source>
</evidence>
<reference evidence="2 3" key="1">
    <citation type="submission" date="2024-02" db="EMBL/GenBank/DDBJ databases">
        <title>A chromosome-level genome assembly of Drosophila madeirensis, a fruit fly species endemic to Madeira island.</title>
        <authorList>
            <person name="Tomihara K."/>
            <person name="Llopart A."/>
            <person name="Yamamoto D."/>
        </authorList>
    </citation>
    <scope>NUCLEOTIDE SEQUENCE [LARGE SCALE GENOMIC DNA]</scope>
    <source>
        <strain evidence="2 3">RF1</strain>
    </source>
</reference>
<proteinExistence type="predicted"/>
<feature type="compositionally biased region" description="Polar residues" evidence="1">
    <location>
        <begin position="442"/>
        <end position="454"/>
    </location>
</feature>
<dbReference type="AlphaFoldDB" id="A0AAU9EZS0"/>
<accession>A0AAU9EZS0</accession>
<dbReference type="EMBL" id="AP029263">
    <property type="protein sequence ID" value="BFF90074.1"/>
    <property type="molecule type" value="Genomic_DNA"/>
</dbReference>
<evidence type="ECO:0000313" key="3">
    <source>
        <dbReference type="Proteomes" id="UP001500889"/>
    </source>
</evidence>
<feature type="region of interest" description="Disordered" evidence="1">
    <location>
        <begin position="396"/>
        <end position="501"/>
    </location>
</feature>
<evidence type="ECO:0000256" key="1">
    <source>
        <dbReference type="SAM" id="MobiDB-lite"/>
    </source>
</evidence>
<feature type="region of interest" description="Disordered" evidence="1">
    <location>
        <begin position="251"/>
        <end position="280"/>
    </location>
</feature>
<dbReference type="Proteomes" id="UP001500889">
    <property type="component" value="Chromosome O"/>
</dbReference>
<feature type="region of interest" description="Disordered" evidence="1">
    <location>
        <begin position="166"/>
        <end position="201"/>
    </location>
</feature>
<keyword evidence="3" id="KW-1185">Reference proteome</keyword>
<protein>
    <submittedName>
        <fullName evidence="2">Uncharacterized protein</fullName>
    </submittedName>
</protein>
<feature type="compositionally biased region" description="Low complexity" evidence="1">
    <location>
        <begin position="176"/>
        <end position="194"/>
    </location>
</feature>